<dbReference type="AlphaFoldDB" id="A0A2T6ZDD6"/>
<gene>
    <name evidence="2" type="ORF">B9Z19DRAFT_1162988</name>
</gene>
<organism evidence="2 3">
    <name type="scientific">Tuber borchii</name>
    <name type="common">White truffle</name>
    <dbReference type="NCBI Taxonomy" id="42251"/>
    <lineage>
        <taxon>Eukaryota</taxon>
        <taxon>Fungi</taxon>
        <taxon>Dikarya</taxon>
        <taxon>Ascomycota</taxon>
        <taxon>Pezizomycotina</taxon>
        <taxon>Pezizomycetes</taxon>
        <taxon>Pezizales</taxon>
        <taxon>Tuberaceae</taxon>
        <taxon>Tuber</taxon>
    </lineage>
</organism>
<protein>
    <submittedName>
        <fullName evidence="2">Uncharacterized protein</fullName>
    </submittedName>
</protein>
<reference evidence="2 3" key="1">
    <citation type="submission" date="2017-04" db="EMBL/GenBank/DDBJ databases">
        <title>Draft genome sequence of Tuber borchii Vittad., a whitish edible truffle.</title>
        <authorList>
            <consortium name="DOE Joint Genome Institute"/>
            <person name="Murat C."/>
            <person name="Kuo A."/>
            <person name="Barry K.W."/>
            <person name="Clum A."/>
            <person name="Dockter R.B."/>
            <person name="Fauchery L."/>
            <person name="Iotti M."/>
            <person name="Kohler A."/>
            <person name="Labutti K."/>
            <person name="Lindquist E.A."/>
            <person name="Lipzen A."/>
            <person name="Ohm R.A."/>
            <person name="Wang M."/>
            <person name="Grigoriev I.V."/>
            <person name="Zambonelli A."/>
            <person name="Martin F.M."/>
        </authorList>
    </citation>
    <scope>NUCLEOTIDE SEQUENCE [LARGE SCALE GENOMIC DNA]</scope>
    <source>
        <strain evidence="2 3">Tbo3840</strain>
    </source>
</reference>
<evidence type="ECO:0000256" key="1">
    <source>
        <dbReference type="SAM" id="MobiDB-lite"/>
    </source>
</evidence>
<keyword evidence="3" id="KW-1185">Reference proteome</keyword>
<feature type="region of interest" description="Disordered" evidence="1">
    <location>
        <begin position="1"/>
        <end position="54"/>
    </location>
</feature>
<sequence>MSANNPNRRKTPHNQRMDDPPLAHLACAPAKTPPATLPPTPNNQTPNQTPLPRPEIRIPQRYLPHIVLSTHTPTSQADMIRSGTQTGSLFHQTSTNGTRSIGIAAVIKDSEEVESIPKQWINFEDLNPLFPDKRNPLQVEHPHKQARGVAHT</sequence>
<accession>A0A2T6ZDD6</accession>
<dbReference type="EMBL" id="NESQ01000372">
    <property type="protein sequence ID" value="PUU73489.1"/>
    <property type="molecule type" value="Genomic_DNA"/>
</dbReference>
<dbReference type="Proteomes" id="UP000244722">
    <property type="component" value="Unassembled WGS sequence"/>
</dbReference>
<proteinExistence type="predicted"/>
<name>A0A2T6ZDD6_TUBBO</name>
<evidence type="ECO:0000313" key="2">
    <source>
        <dbReference type="EMBL" id="PUU73489.1"/>
    </source>
</evidence>
<comment type="caution">
    <text evidence="2">The sequence shown here is derived from an EMBL/GenBank/DDBJ whole genome shotgun (WGS) entry which is preliminary data.</text>
</comment>
<evidence type="ECO:0000313" key="3">
    <source>
        <dbReference type="Proteomes" id="UP000244722"/>
    </source>
</evidence>
<feature type="compositionally biased region" description="Pro residues" evidence="1">
    <location>
        <begin position="31"/>
        <end position="41"/>
    </location>
</feature>